<keyword evidence="18" id="KW-1185">Reference proteome</keyword>
<dbReference type="InterPro" id="IPR036890">
    <property type="entry name" value="HATPase_C_sf"/>
</dbReference>
<dbReference type="PROSITE" id="PS50851">
    <property type="entry name" value="CHEW"/>
    <property type="match status" value="1"/>
</dbReference>
<keyword evidence="10" id="KW-0902">Two-component regulatory system</keyword>
<dbReference type="Proteomes" id="UP000266340">
    <property type="component" value="Unassembled WGS sequence"/>
</dbReference>
<dbReference type="InterPro" id="IPR002545">
    <property type="entry name" value="CheW-lke_dom"/>
</dbReference>
<dbReference type="InterPro" id="IPR008207">
    <property type="entry name" value="Sig_transdc_His_kin_Hpt_dom"/>
</dbReference>
<dbReference type="CDD" id="cd00088">
    <property type="entry name" value="HPT"/>
    <property type="match status" value="1"/>
</dbReference>
<gene>
    <name evidence="17" type="ORF">D3H35_16455</name>
</gene>
<comment type="catalytic activity">
    <reaction evidence="1">
        <text>ATP + protein L-histidine = ADP + protein N-phospho-L-histidine.</text>
        <dbReference type="EC" id="2.7.13.3"/>
    </reaction>
</comment>
<evidence type="ECO:0000256" key="8">
    <source>
        <dbReference type="ARBA" id="ARBA00022777"/>
    </source>
</evidence>
<keyword evidence="8" id="KW-0418">Kinase</keyword>
<feature type="domain" description="Histidine kinase" evidence="14">
    <location>
        <begin position="326"/>
        <end position="531"/>
    </location>
</feature>
<dbReference type="InterPro" id="IPR051315">
    <property type="entry name" value="Bact_Chemotaxis_CheA"/>
</dbReference>
<dbReference type="AlphaFoldDB" id="A0A398CJJ6"/>
<proteinExistence type="predicted"/>
<dbReference type="CDD" id="cd16916">
    <property type="entry name" value="HATPase_CheA-like"/>
    <property type="match status" value="1"/>
</dbReference>
<accession>A0A398CJJ6</accession>
<dbReference type="EMBL" id="QXJM01000039">
    <property type="protein sequence ID" value="RIE02312.1"/>
    <property type="molecule type" value="Genomic_DNA"/>
</dbReference>
<feature type="domain" description="HPt" evidence="16">
    <location>
        <begin position="1"/>
        <end position="104"/>
    </location>
</feature>
<sequence>MYDMTAYRSLYLEELDDQLRLMEEEVLFLERDGESVEGIQRLFRAAHTLKGSSAAMGYERMKRLTHEMEHVLEKVRNRELTVTRVLATLFFRCVDRMKKLKEEIAEQSEEKAAIDDLVDSLRDKDGYSATTTGTRTFPDKFPLSDEEYRLARQRLDVGDRIYMLRTSLSQQCVMKTARSAVISGLLGECGIVLWSDAEYGDADEREESPALWLVASGISPDELAAEARSWVDVDEVELLECGAERLAAKDRRAKEELSTSEEPIAITTAGAKSRGQTIRVSVDRLDHMMNLVGELVIDQTRFIQVERALGQKFGTNEAVTELEQISDHLARVVGDLQESVMKVRMLPIDQLFSRFPRLVRDLCHSLGKEVEFLIEGKETELDRTLIEEIGDPLIHLIRNAIDHGVEDPADRRAAGKSECGKLTVSAYHEDNQVVIVVADDGSGIDGGRLLRKAVDTGVISAAEAEAYSERQAVDLIFHPGLSTASSVSDISGRGVGMDIVRAGIEKMNGIIDVETERGRGTRFKIRLPLTLAIITGLLTEVGDQTFILPMSNVSEIVRIDPKAIARVNGVPVLTLRGQVIPITWLHDQFGLSRQAGSRKQIPIVVIGRADKRMALAVDRLVGNQDVVIKSLGGYIGQVEGIAGATILGSGKVALILEIGGIMKMAGRSV</sequence>
<protein>
    <recommendedName>
        <fullName evidence="3">Chemotaxis protein CheA</fullName>
        <ecNumber evidence="2">2.7.13.3</ecNumber>
    </recommendedName>
</protein>
<dbReference type="SMART" id="SM00387">
    <property type="entry name" value="HATPase_c"/>
    <property type="match status" value="1"/>
</dbReference>
<dbReference type="RefSeq" id="WP_119150353.1">
    <property type="nucleotide sequence ID" value="NZ_JBHSOV010000028.1"/>
</dbReference>
<keyword evidence="5 12" id="KW-0597">Phosphoprotein</keyword>
<dbReference type="InterPro" id="IPR036097">
    <property type="entry name" value="HisK_dim/P_sf"/>
</dbReference>
<dbReference type="Gene3D" id="2.30.30.40">
    <property type="entry name" value="SH3 Domains"/>
    <property type="match status" value="1"/>
</dbReference>
<dbReference type="GO" id="GO:0005524">
    <property type="term" value="F:ATP binding"/>
    <property type="evidence" value="ECO:0007669"/>
    <property type="project" value="UniProtKB-KW"/>
</dbReference>
<evidence type="ECO:0000256" key="13">
    <source>
        <dbReference type="SAM" id="Coils"/>
    </source>
</evidence>
<organism evidence="17 18">
    <name type="scientific">Cohnella faecalis</name>
    <dbReference type="NCBI Taxonomy" id="2315694"/>
    <lineage>
        <taxon>Bacteria</taxon>
        <taxon>Bacillati</taxon>
        <taxon>Bacillota</taxon>
        <taxon>Bacilli</taxon>
        <taxon>Bacillales</taxon>
        <taxon>Paenibacillaceae</taxon>
        <taxon>Cohnella</taxon>
    </lineage>
</organism>
<dbReference type="InterPro" id="IPR004358">
    <property type="entry name" value="Sig_transdc_His_kin-like_C"/>
</dbReference>
<dbReference type="OrthoDB" id="9803176at2"/>
<dbReference type="SUPFAM" id="SSF47384">
    <property type="entry name" value="Homodimeric domain of signal transducing histidine kinase"/>
    <property type="match status" value="1"/>
</dbReference>
<dbReference type="InterPro" id="IPR003594">
    <property type="entry name" value="HATPase_dom"/>
</dbReference>
<dbReference type="Gene3D" id="3.30.565.10">
    <property type="entry name" value="Histidine kinase-like ATPase, C-terminal domain"/>
    <property type="match status" value="1"/>
</dbReference>
<keyword evidence="9" id="KW-0067">ATP-binding</keyword>
<name>A0A398CJJ6_9BACL</name>
<comment type="caution">
    <text evidence="17">The sequence shown here is derived from an EMBL/GenBank/DDBJ whole genome shotgun (WGS) entry which is preliminary data.</text>
</comment>
<evidence type="ECO:0000256" key="10">
    <source>
        <dbReference type="ARBA" id="ARBA00023012"/>
    </source>
</evidence>
<dbReference type="SMART" id="SM00073">
    <property type="entry name" value="HPT"/>
    <property type="match status" value="1"/>
</dbReference>
<evidence type="ECO:0000259" key="16">
    <source>
        <dbReference type="PROSITE" id="PS50894"/>
    </source>
</evidence>
<dbReference type="Pfam" id="PF01584">
    <property type="entry name" value="CheW"/>
    <property type="match status" value="1"/>
</dbReference>
<feature type="coiled-coil region" evidence="13">
    <location>
        <begin position="97"/>
        <end position="124"/>
    </location>
</feature>
<dbReference type="GO" id="GO:0006935">
    <property type="term" value="P:chemotaxis"/>
    <property type="evidence" value="ECO:0007669"/>
    <property type="project" value="UniProtKB-KW"/>
</dbReference>
<evidence type="ECO:0000256" key="3">
    <source>
        <dbReference type="ARBA" id="ARBA00021495"/>
    </source>
</evidence>
<evidence type="ECO:0000313" key="18">
    <source>
        <dbReference type="Proteomes" id="UP000266340"/>
    </source>
</evidence>
<evidence type="ECO:0000256" key="2">
    <source>
        <dbReference type="ARBA" id="ARBA00012438"/>
    </source>
</evidence>
<dbReference type="FunFam" id="3.30.565.10:FF:000016">
    <property type="entry name" value="Chemotaxis protein CheA, putative"/>
    <property type="match status" value="1"/>
</dbReference>
<evidence type="ECO:0000259" key="14">
    <source>
        <dbReference type="PROSITE" id="PS50109"/>
    </source>
</evidence>
<dbReference type="InterPro" id="IPR005467">
    <property type="entry name" value="His_kinase_dom"/>
</dbReference>
<dbReference type="Gene3D" id="1.20.120.160">
    <property type="entry name" value="HPT domain"/>
    <property type="match status" value="1"/>
</dbReference>
<dbReference type="GO" id="GO:0000155">
    <property type="term" value="F:phosphorelay sensor kinase activity"/>
    <property type="evidence" value="ECO:0007669"/>
    <property type="project" value="InterPro"/>
</dbReference>
<evidence type="ECO:0000256" key="5">
    <source>
        <dbReference type="ARBA" id="ARBA00022553"/>
    </source>
</evidence>
<comment type="function">
    <text evidence="11">Involved in the transmission of sensory signals from the chemoreceptors to the flagellar motors. CheA is autophosphorylated; it can transfer its phosphate group to either CheB or CheY.</text>
</comment>
<dbReference type="EC" id="2.7.13.3" evidence="2"/>
<dbReference type="InterPro" id="IPR004105">
    <property type="entry name" value="CheA-like_dim"/>
</dbReference>
<dbReference type="GO" id="GO:0005737">
    <property type="term" value="C:cytoplasm"/>
    <property type="evidence" value="ECO:0007669"/>
    <property type="project" value="InterPro"/>
</dbReference>
<dbReference type="Gene3D" id="1.10.287.560">
    <property type="entry name" value="Histidine kinase CheA-like, homodimeric domain"/>
    <property type="match status" value="1"/>
</dbReference>
<keyword evidence="13" id="KW-0175">Coiled coil</keyword>
<dbReference type="InterPro" id="IPR036641">
    <property type="entry name" value="HPT_dom_sf"/>
</dbReference>
<dbReference type="PROSITE" id="PS50894">
    <property type="entry name" value="HPT"/>
    <property type="match status" value="1"/>
</dbReference>
<dbReference type="InterPro" id="IPR037006">
    <property type="entry name" value="CheA-like_homodim_sf"/>
</dbReference>
<evidence type="ECO:0000256" key="9">
    <source>
        <dbReference type="ARBA" id="ARBA00022840"/>
    </source>
</evidence>
<evidence type="ECO:0000259" key="15">
    <source>
        <dbReference type="PROSITE" id="PS50851"/>
    </source>
</evidence>
<dbReference type="Pfam" id="PF02518">
    <property type="entry name" value="HATPase_c"/>
    <property type="match status" value="1"/>
</dbReference>
<dbReference type="PANTHER" id="PTHR43395">
    <property type="entry name" value="SENSOR HISTIDINE KINASE CHEA"/>
    <property type="match status" value="1"/>
</dbReference>
<evidence type="ECO:0000256" key="11">
    <source>
        <dbReference type="ARBA" id="ARBA00035100"/>
    </source>
</evidence>
<dbReference type="InterPro" id="IPR036061">
    <property type="entry name" value="CheW-like_dom_sf"/>
</dbReference>
<keyword evidence="7" id="KW-0547">Nucleotide-binding</keyword>
<evidence type="ECO:0000256" key="7">
    <source>
        <dbReference type="ARBA" id="ARBA00022741"/>
    </source>
</evidence>
<dbReference type="CDD" id="cd00731">
    <property type="entry name" value="CheA_reg"/>
    <property type="match status" value="1"/>
</dbReference>
<dbReference type="SUPFAM" id="SSF47226">
    <property type="entry name" value="Histidine-containing phosphotransfer domain, HPT domain"/>
    <property type="match status" value="1"/>
</dbReference>
<evidence type="ECO:0000256" key="4">
    <source>
        <dbReference type="ARBA" id="ARBA00022500"/>
    </source>
</evidence>
<evidence type="ECO:0000256" key="1">
    <source>
        <dbReference type="ARBA" id="ARBA00000085"/>
    </source>
</evidence>
<dbReference type="SMART" id="SM00260">
    <property type="entry name" value="CheW"/>
    <property type="match status" value="1"/>
</dbReference>
<dbReference type="PRINTS" id="PR00344">
    <property type="entry name" value="BCTRLSENSOR"/>
</dbReference>
<dbReference type="SUPFAM" id="SSF50341">
    <property type="entry name" value="CheW-like"/>
    <property type="match status" value="1"/>
</dbReference>
<dbReference type="Pfam" id="PF02895">
    <property type="entry name" value="H-kinase_dim"/>
    <property type="match status" value="1"/>
</dbReference>
<dbReference type="SUPFAM" id="SSF55874">
    <property type="entry name" value="ATPase domain of HSP90 chaperone/DNA topoisomerase II/histidine kinase"/>
    <property type="match status" value="1"/>
</dbReference>
<evidence type="ECO:0000313" key="17">
    <source>
        <dbReference type="EMBL" id="RIE02312.1"/>
    </source>
</evidence>
<evidence type="ECO:0000256" key="12">
    <source>
        <dbReference type="PROSITE-ProRule" id="PRU00110"/>
    </source>
</evidence>
<dbReference type="PANTHER" id="PTHR43395:SF10">
    <property type="entry name" value="CHEMOTAXIS PROTEIN CHEA"/>
    <property type="match status" value="1"/>
</dbReference>
<dbReference type="PROSITE" id="PS50109">
    <property type="entry name" value="HIS_KIN"/>
    <property type="match status" value="1"/>
</dbReference>
<dbReference type="SMART" id="SM01231">
    <property type="entry name" value="H-kinase_dim"/>
    <property type="match status" value="1"/>
</dbReference>
<reference evidence="17 18" key="1">
    <citation type="submission" date="2018-09" db="EMBL/GenBank/DDBJ databases">
        <title>Cohnella cavernae sp. nov., isolated from a karst cave.</title>
        <authorList>
            <person name="Zhu H."/>
        </authorList>
    </citation>
    <scope>NUCLEOTIDE SEQUENCE [LARGE SCALE GENOMIC DNA]</scope>
    <source>
        <strain evidence="17 18">K2E09-144</strain>
    </source>
</reference>
<keyword evidence="6" id="KW-0808">Transferase</keyword>
<evidence type="ECO:0000256" key="6">
    <source>
        <dbReference type="ARBA" id="ARBA00022679"/>
    </source>
</evidence>
<feature type="domain" description="CheW-like" evidence="15">
    <location>
        <begin position="533"/>
        <end position="667"/>
    </location>
</feature>
<feature type="modified residue" description="Phosphohistidine" evidence="12">
    <location>
        <position position="47"/>
    </location>
</feature>
<dbReference type="Pfam" id="PF01627">
    <property type="entry name" value="Hpt"/>
    <property type="match status" value="1"/>
</dbReference>
<keyword evidence="4" id="KW-0145">Chemotaxis</keyword>